<dbReference type="GO" id="GO:0005886">
    <property type="term" value="C:plasma membrane"/>
    <property type="evidence" value="ECO:0007669"/>
    <property type="project" value="UniProtKB-SubCell"/>
</dbReference>
<evidence type="ECO:0000256" key="3">
    <source>
        <dbReference type="SAM" id="MobiDB-lite"/>
    </source>
</evidence>
<gene>
    <name evidence="4" type="ORF">SAMN05216551_105123</name>
</gene>
<dbReference type="Proteomes" id="UP000243719">
    <property type="component" value="Unassembled WGS sequence"/>
</dbReference>
<dbReference type="GO" id="GO:0015562">
    <property type="term" value="F:efflux transmembrane transporter activity"/>
    <property type="evidence" value="ECO:0007669"/>
    <property type="project" value="InterPro"/>
</dbReference>
<proteinExistence type="inferred from homology"/>
<accession>A0A1H2PP33</accession>
<keyword evidence="2" id="KW-0472">Membrane</keyword>
<evidence type="ECO:0000313" key="4">
    <source>
        <dbReference type="EMBL" id="SDV48476.1"/>
    </source>
</evidence>
<dbReference type="AlphaFoldDB" id="A0A1H2PP33"/>
<sequence>MSIRFRVPPLSQLQAFVPPSRFMPRGMATASVCCVALTALAGCMVGPDYVRPETSVPASFKEADNGWKVAQPADALPRGDWWRVFDDPTLAALIERVDVSNQNLAAAEASWRQARALVDYARAGLFPTVSANASRTRSSNGGGSTAASSYYGGSSSSVRNSYTANLAASWELDVWGSVRRGTAAQRASAESAAAQVANARLSAQTTLAQTYFQLRAADALQALLDDTVAAYRQSLTLTQNRYAQGVVGRADVIQAQTQLQSAEAAALDNQSTRATYEHAIAVLVGTNPSTFSLAAAPLDAEPPSIPAVLPSTLLERRPDVAVAERRAAAANEQIGVAQAAFFPTLTLDAQGGFQSSTFSNWLTAPARFWSLGPSLAATLFDAGARRAQVEANRADYDNQVALYKQAVLEAFQDVEDQLATLRVLAREATIRRAAVESATQALAIVNNSYKAGTVTFLDVLTAQNTLFSSRQSLVETMGRRMVASAGLVKALGGGWDGDVSHVTSPASPASSASAAGAPAADAATGPVAEPVTESVTESVTAPAASAAPVAGRAG</sequence>
<keyword evidence="2" id="KW-0564">Palmitate</keyword>
<comment type="subcellular location">
    <subcellularLocation>
        <location evidence="2">Cell membrane</location>
        <topology evidence="2">Lipid-anchor</topology>
    </subcellularLocation>
</comment>
<keyword evidence="5" id="KW-1185">Reference proteome</keyword>
<dbReference type="PANTHER" id="PTHR30203">
    <property type="entry name" value="OUTER MEMBRANE CATION EFFLUX PROTEIN"/>
    <property type="match status" value="1"/>
</dbReference>
<dbReference type="InterPro" id="IPR010131">
    <property type="entry name" value="MdtP/NodT-like"/>
</dbReference>
<keyword evidence="2" id="KW-0812">Transmembrane</keyword>
<comment type="similarity">
    <text evidence="1 2">Belongs to the outer membrane factor (OMF) (TC 1.B.17) family.</text>
</comment>
<dbReference type="SUPFAM" id="SSF56954">
    <property type="entry name" value="Outer membrane efflux proteins (OEP)"/>
    <property type="match status" value="1"/>
</dbReference>
<feature type="region of interest" description="Disordered" evidence="3">
    <location>
        <begin position="502"/>
        <end position="554"/>
    </location>
</feature>
<dbReference type="Gene3D" id="2.20.200.10">
    <property type="entry name" value="Outer membrane efflux proteins (OEP)"/>
    <property type="match status" value="1"/>
</dbReference>
<keyword evidence="2" id="KW-1134">Transmembrane beta strand</keyword>
<evidence type="ECO:0000256" key="2">
    <source>
        <dbReference type="RuleBase" id="RU362097"/>
    </source>
</evidence>
<dbReference type="PANTHER" id="PTHR30203:SF33">
    <property type="entry name" value="BLR4455 PROTEIN"/>
    <property type="match status" value="1"/>
</dbReference>
<evidence type="ECO:0000256" key="1">
    <source>
        <dbReference type="ARBA" id="ARBA00007613"/>
    </source>
</evidence>
<dbReference type="Gene3D" id="1.20.1600.10">
    <property type="entry name" value="Outer membrane efflux proteins (OEP)"/>
    <property type="match status" value="1"/>
</dbReference>
<protein>
    <submittedName>
        <fullName evidence="4">Efflux transporter, outer membrane factor (OMF) lipoprotein, NodT family</fullName>
    </submittedName>
</protein>
<organism evidence="4 5">
    <name type="scientific">Chitinasiproducens palmae</name>
    <dbReference type="NCBI Taxonomy" id="1770053"/>
    <lineage>
        <taxon>Bacteria</taxon>
        <taxon>Pseudomonadati</taxon>
        <taxon>Pseudomonadota</taxon>
        <taxon>Betaproteobacteria</taxon>
        <taxon>Burkholderiales</taxon>
        <taxon>Burkholderiaceae</taxon>
        <taxon>Chitinasiproducens</taxon>
    </lineage>
</organism>
<dbReference type="STRING" id="1770053.SAMN05216551_105123"/>
<dbReference type="Pfam" id="PF02321">
    <property type="entry name" value="OEP"/>
    <property type="match status" value="2"/>
</dbReference>
<reference evidence="5" key="1">
    <citation type="submission" date="2016-09" db="EMBL/GenBank/DDBJ databases">
        <authorList>
            <person name="Varghese N."/>
            <person name="Submissions S."/>
        </authorList>
    </citation>
    <scope>NUCLEOTIDE SEQUENCE [LARGE SCALE GENOMIC DNA]</scope>
    <source>
        <strain evidence="5">JS23</strain>
    </source>
</reference>
<keyword evidence="2 4" id="KW-0449">Lipoprotein</keyword>
<evidence type="ECO:0000313" key="5">
    <source>
        <dbReference type="Proteomes" id="UP000243719"/>
    </source>
</evidence>
<dbReference type="EMBL" id="FNLO01000005">
    <property type="protein sequence ID" value="SDV48476.1"/>
    <property type="molecule type" value="Genomic_DNA"/>
</dbReference>
<name>A0A1H2PP33_9BURK</name>
<dbReference type="InterPro" id="IPR003423">
    <property type="entry name" value="OMP_efflux"/>
</dbReference>
<feature type="region of interest" description="Disordered" evidence="3">
    <location>
        <begin position="132"/>
        <end position="155"/>
    </location>
</feature>
<dbReference type="NCBIfam" id="TIGR01845">
    <property type="entry name" value="outer_NodT"/>
    <property type="match status" value="1"/>
</dbReference>